<name>A0A2P2MER8_RHIMU</name>
<dbReference type="EMBL" id="GGEC01048223">
    <property type="protein sequence ID" value="MBX28707.1"/>
    <property type="molecule type" value="Transcribed_RNA"/>
</dbReference>
<accession>A0A2P2MER8</accession>
<sequence length="21" mass="2453">MVTTPIHGYKNQLTIIKKRNP</sequence>
<reference evidence="1" key="1">
    <citation type="submission" date="2018-02" db="EMBL/GenBank/DDBJ databases">
        <title>Rhizophora mucronata_Transcriptome.</title>
        <authorList>
            <person name="Meera S.P."/>
            <person name="Sreeshan A."/>
            <person name="Augustine A."/>
        </authorList>
    </citation>
    <scope>NUCLEOTIDE SEQUENCE</scope>
    <source>
        <tissue evidence="1">Leaf</tissue>
    </source>
</reference>
<protein>
    <submittedName>
        <fullName evidence="1">Uncharacterized protein</fullName>
    </submittedName>
</protein>
<dbReference type="AlphaFoldDB" id="A0A2P2MER8"/>
<evidence type="ECO:0000313" key="1">
    <source>
        <dbReference type="EMBL" id="MBX28707.1"/>
    </source>
</evidence>
<proteinExistence type="predicted"/>
<organism evidence="1">
    <name type="scientific">Rhizophora mucronata</name>
    <name type="common">Asiatic mangrove</name>
    <dbReference type="NCBI Taxonomy" id="61149"/>
    <lineage>
        <taxon>Eukaryota</taxon>
        <taxon>Viridiplantae</taxon>
        <taxon>Streptophyta</taxon>
        <taxon>Embryophyta</taxon>
        <taxon>Tracheophyta</taxon>
        <taxon>Spermatophyta</taxon>
        <taxon>Magnoliopsida</taxon>
        <taxon>eudicotyledons</taxon>
        <taxon>Gunneridae</taxon>
        <taxon>Pentapetalae</taxon>
        <taxon>rosids</taxon>
        <taxon>fabids</taxon>
        <taxon>Malpighiales</taxon>
        <taxon>Rhizophoraceae</taxon>
        <taxon>Rhizophora</taxon>
    </lineage>
</organism>